<dbReference type="Pfam" id="PF02661">
    <property type="entry name" value="Fic"/>
    <property type="match status" value="1"/>
</dbReference>
<dbReference type="VEuPathDB" id="FungiDB:H310_01715"/>
<feature type="domain" description="Fido" evidence="4">
    <location>
        <begin position="125"/>
        <end position="265"/>
    </location>
</feature>
<organism evidence="5">
    <name type="scientific">Aphanomyces invadans</name>
    <dbReference type="NCBI Taxonomy" id="157072"/>
    <lineage>
        <taxon>Eukaryota</taxon>
        <taxon>Sar</taxon>
        <taxon>Stramenopiles</taxon>
        <taxon>Oomycota</taxon>
        <taxon>Saprolegniomycetes</taxon>
        <taxon>Saprolegniales</taxon>
        <taxon>Verrucalvaceae</taxon>
        <taxon>Aphanomyces</taxon>
    </lineage>
</organism>
<sequence length="276" mass="30738">MAQPSPSKQRGDSTPSTNDVALTSGNVGVKESSLFLRLRSPVMREFQELPRTLLGEFDRFIGKAKLANLRSQDSFRTTKWTMTDLYDTVGNAHDKRTLRSPAGVSDKSSVLTALNTILDDTTCVITFDQVKALHDAIFEHGDGGGAIREDAAVGYASERIYRVFLPAVEIEPALREYVATLNDEAALPHPLLRAYYAFSALVFYIHPFYDGNGRCARLLGNILARKGGFPPVIRHQDKTIQLAGFLETMLNTVDLHEDAIRFRRNRLAGKTTSTWF</sequence>
<dbReference type="InterPro" id="IPR040198">
    <property type="entry name" value="Fido_containing"/>
</dbReference>
<dbReference type="AlphaFoldDB" id="A0A024UUM0"/>
<dbReference type="SUPFAM" id="SSF140931">
    <property type="entry name" value="Fic-like"/>
    <property type="match status" value="1"/>
</dbReference>
<feature type="region of interest" description="Disordered" evidence="3">
    <location>
        <begin position="1"/>
        <end position="23"/>
    </location>
</feature>
<protein>
    <recommendedName>
        <fullName evidence="4">Fido domain-containing protein</fullName>
    </recommendedName>
</protein>
<keyword evidence="2" id="KW-0547">Nucleotide-binding</keyword>
<dbReference type="PANTHER" id="PTHR13504">
    <property type="entry name" value="FIDO DOMAIN-CONTAINING PROTEIN DDB_G0283145"/>
    <property type="match status" value="1"/>
</dbReference>
<dbReference type="PANTHER" id="PTHR13504:SF38">
    <property type="entry name" value="FIDO DOMAIN-CONTAINING PROTEIN"/>
    <property type="match status" value="1"/>
</dbReference>
<dbReference type="GeneID" id="20078765"/>
<dbReference type="eggNOG" id="KOG3824">
    <property type="taxonomic scope" value="Eukaryota"/>
</dbReference>
<evidence type="ECO:0000256" key="3">
    <source>
        <dbReference type="SAM" id="MobiDB-lite"/>
    </source>
</evidence>
<dbReference type="InterPro" id="IPR003812">
    <property type="entry name" value="Fido"/>
</dbReference>
<dbReference type="STRING" id="157072.A0A024UUM0"/>
<accession>A0A024UUM0</accession>
<reference evidence="5" key="1">
    <citation type="submission" date="2013-12" db="EMBL/GenBank/DDBJ databases">
        <title>The Genome Sequence of Aphanomyces invadans NJM9701.</title>
        <authorList>
            <consortium name="The Broad Institute Genomics Platform"/>
            <person name="Russ C."/>
            <person name="Tyler B."/>
            <person name="van West P."/>
            <person name="Dieguez-Uribeondo J."/>
            <person name="Young S.K."/>
            <person name="Zeng Q."/>
            <person name="Gargeya S."/>
            <person name="Fitzgerald M."/>
            <person name="Abouelleil A."/>
            <person name="Alvarado L."/>
            <person name="Chapman S.B."/>
            <person name="Gainer-Dewar J."/>
            <person name="Goldberg J."/>
            <person name="Griggs A."/>
            <person name="Gujja S."/>
            <person name="Hansen M."/>
            <person name="Howarth C."/>
            <person name="Imamovic A."/>
            <person name="Ireland A."/>
            <person name="Larimer J."/>
            <person name="McCowan C."/>
            <person name="Murphy C."/>
            <person name="Pearson M."/>
            <person name="Poon T.W."/>
            <person name="Priest M."/>
            <person name="Roberts A."/>
            <person name="Saif S."/>
            <person name="Shea T."/>
            <person name="Sykes S."/>
            <person name="Wortman J."/>
            <person name="Nusbaum C."/>
            <person name="Birren B."/>
        </authorList>
    </citation>
    <scope>NUCLEOTIDE SEQUENCE [LARGE SCALE GENOMIC DNA]</scope>
    <source>
        <strain evidence="5">NJM9701</strain>
    </source>
</reference>
<evidence type="ECO:0000256" key="2">
    <source>
        <dbReference type="PIRSR" id="PIRSR640198-2"/>
    </source>
</evidence>
<proteinExistence type="predicted"/>
<name>A0A024UUM0_9STRA</name>
<evidence type="ECO:0000313" key="5">
    <source>
        <dbReference type="EMBL" id="ETW09343.1"/>
    </source>
</evidence>
<dbReference type="InterPro" id="IPR036597">
    <property type="entry name" value="Fido-like_dom_sf"/>
</dbReference>
<gene>
    <name evidence="5" type="ORF">H310_01715</name>
</gene>
<evidence type="ECO:0000259" key="4">
    <source>
        <dbReference type="PROSITE" id="PS51459"/>
    </source>
</evidence>
<feature type="binding site" evidence="2">
    <location>
        <begin position="210"/>
        <end position="217"/>
    </location>
    <ligand>
        <name>ATP</name>
        <dbReference type="ChEBI" id="CHEBI:30616"/>
    </ligand>
</feature>
<dbReference type="EMBL" id="KI913953">
    <property type="protein sequence ID" value="ETW09343.1"/>
    <property type="molecule type" value="Genomic_DNA"/>
</dbReference>
<dbReference type="PROSITE" id="PS51459">
    <property type="entry name" value="FIDO"/>
    <property type="match status" value="1"/>
</dbReference>
<evidence type="ECO:0000256" key="1">
    <source>
        <dbReference type="PIRSR" id="PIRSR640198-1"/>
    </source>
</evidence>
<feature type="active site" evidence="1">
    <location>
        <position position="206"/>
    </location>
</feature>
<keyword evidence="2" id="KW-0067">ATP-binding</keyword>
<dbReference type="OrthoDB" id="20872at2759"/>
<dbReference type="Gene3D" id="1.10.3290.10">
    <property type="entry name" value="Fido-like domain"/>
    <property type="match status" value="1"/>
</dbReference>
<dbReference type="GO" id="GO:0005524">
    <property type="term" value="F:ATP binding"/>
    <property type="evidence" value="ECO:0007669"/>
    <property type="project" value="UniProtKB-KW"/>
</dbReference>
<dbReference type="RefSeq" id="XP_008863148.1">
    <property type="nucleotide sequence ID" value="XM_008864926.1"/>
</dbReference>